<reference evidence="1" key="1">
    <citation type="submission" date="2023-05" db="EMBL/GenBank/DDBJ databases">
        <authorList>
            <consortium name="ELIXIR-Norway"/>
        </authorList>
    </citation>
    <scope>NUCLEOTIDE SEQUENCE</scope>
</reference>
<dbReference type="EMBL" id="OX596109">
    <property type="protein sequence ID" value="CAN0277315.1"/>
    <property type="molecule type" value="Genomic_DNA"/>
</dbReference>
<organism evidence="1 2">
    <name type="scientific">Rangifer tarandus platyrhynchus</name>
    <name type="common">Svalbard reindeer</name>
    <dbReference type="NCBI Taxonomy" id="3082113"/>
    <lineage>
        <taxon>Eukaryota</taxon>
        <taxon>Metazoa</taxon>
        <taxon>Chordata</taxon>
        <taxon>Craniata</taxon>
        <taxon>Vertebrata</taxon>
        <taxon>Euteleostomi</taxon>
        <taxon>Mammalia</taxon>
        <taxon>Eutheria</taxon>
        <taxon>Laurasiatheria</taxon>
        <taxon>Artiodactyla</taxon>
        <taxon>Ruminantia</taxon>
        <taxon>Pecora</taxon>
        <taxon>Cervidae</taxon>
        <taxon>Odocoileinae</taxon>
        <taxon>Rangifer</taxon>
    </lineage>
</organism>
<gene>
    <name evidence="1" type="ORF">MRATA1EN22A_LOCUS14785</name>
</gene>
<name>A0AC59Z6V7_RANTA</name>
<reference evidence="1" key="2">
    <citation type="submission" date="2025-03" db="EMBL/GenBank/DDBJ databases">
        <authorList>
            <consortium name="ELIXIR-Norway"/>
            <consortium name="Elixir Norway"/>
        </authorList>
    </citation>
    <scope>NUCLEOTIDE SEQUENCE</scope>
</reference>
<accession>A0AC59Z6V7</accession>
<evidence type="ECO:0000313" key="1">
    <source>
        <dbReference type="EMBL" id="CAN0277315.1"/>
    </source>
</evidence>
<dbReference type="Proteomes" id="UP001162501">
    <property type="component" value="Chromosome 25"/>
</dbReference>
<protein>
    <submittedName>
        <fullName evidence="1">Uncharacterized protein</fullName>
    </submittedName>
</protein>
<evidence type="ECO:0000313" key="2">
    <source>
        <dbReference type="Proteomes" id="UP001162501"/>
    </source>
</evidence>
<sequence>MSRRSEMSLLIREPCKTFLMSLDDGAHFSRVPGLGRQWIESPPRTETPAEAFPAPVLFLHTGHTLVILPGHSESWVDAKAVLWTPTTQSIHSGQPQRWSSYTGLCLAGNRETVLMTKAAEFTGYSEGMPSPPWGPGGLPGGDAIVTRI</sequence>
<proteinExistence type="predicted"/>